<dbReference type="GO" id="GO:0006623">
    <property type="term" value="P:protein targeting to vacuole"/>
    <property type="evidence" value="ECO:0007669"/>
    <property type="project" value="TreeGrafter"/>
</dbReference>
<dbReference type="GO" id="GO:0032259">
    <property type="term" value="P:methylation"/>
    <property type="evidence" value="ECO:0007669"/>
    <property type="project" value="UniProtKB-KW"/>
</dbReference>
<dbReference type="InterPro" id="IPR009543">
    <property type="entry name" value="VPS13_VAB"/>
</dbReference>
<keyword evidence="2" id="KW-1133">Transmembrane helix</keyword>
<reference evidence="4 5" key="1">
    <citation type="submission" date="2011-07" db="EMBL/GenBank/DDBJ databases">
        <authorList>
            <person name="Coyne R."/>
            <person name="Brami D."/>
            <person name="Johnson J."/>
            <person name="Hostetler J."/>
            <person name="Hannick L."/>
            <person name="Clark T."/>
            <person name="Cassidy-Hanley D."/>
            <person name="Inman J."/>
        </authorList>
    </citation>
    <scope>NUCLEOTIDE SEQUENCE [LARGE SCALE GENOMIC DNA]</scope>
    <source>
        <strain evidence="4 5">G5</strain>
    </source>
</reference>
<gene>
    <name evidence="4" type="ORF">IMG5_196820</name>
</gene>
<dbReference type="Proteomes" id="UP000008983">
    <property type="component" value="Unassembled WGS sequence"/>
</dbReference>
<keyword evidence="5" id="KW-1185">Reference proteome</keyword>
<evidence type="ECO:0000313" key="5">
    <source>
        <dbReference type="Proteomes" id="UP000008983"/>
    </source>
</evidence>
<keyword evidence="2" id="KW-0812">Transmembrane</keyword>
<dbReference type="EC" id="2.1.1.72" evidence="4"/>
<dbReference type="AlphaFoldDB" id="G0R579"/>
<dbReference type="Pfam" id="PF25036">
    <property type="entry name" value="VPS13_VAB"/>
    <property type="match status" value="1"/>
</dbReference>
<dbReference type="OrthoDB" id="272810at2759"/>
<feature type="transmembrane region" description="Helical" evidence="2">
    <location>
        <begin position="27"/>
        <end position="45"/>
    </location>
</feature>
<evidence type="ECO:0000259" key="3">
    <source>
        <dbReference type="Pfam" id="PF25036"/>
    </source>
</evidence>
<evidence type="ECO:0000313" key="4">
    <source>
        <dbReference type="EMBL" id="EGR27372.1"/>
    </source>
</evidence>
<keyword evidence="4" id="KW-0378">Hydrolase</keyword>
<dbReference type="InterPro" id="IPR026847">
    <property type="entry name" value="VPS13"/>
</dbReference>
<dbReference type="PANTHER" id="PTHR16166">
    <property type="entry name" value="VACUOLAR PROTEIN SORTING-ASSOCIATED PROTEIN VPS13"/>
    <property type="match status" value="1"/>
</dbReference>
<dbReference type="EC" id="3.5.1.24" evidence="4"/>
<dbReference type="GeneID" id="14903439"/>
<name>G0R579_ICHMU</name>
<sequence>MKHQVFLFQFSVFGIECFIGKKWAQYFLSFVFLFLLKNILYYFILNRKKYSEKLQSKRKGFTYFNENELNIIHSFYKDGFAQFTYDDLMDECFIFNYIGVQALDPIPLDVIMDIESLNLIKVNSNIENEMQLYPEFLISLNQKRIKWQKDQSLNIKINVSAQDIIFSHFEKTAFGYLKKEIIGKIIGKDTLCKQEQDEMDKTINIPNSIIQQIIPLEDQPHPLPSFSKENSKNQKQEHHNKKFNFRQTIIRNSGDKDVTLNLFNTKILIQAEYFLKLLDCITPQPQCYPQYKQTDFIHRLVFIFKWQNTVFVLPPTRKLINECVALRGDMSVIFTRERIENQEKIKNLEKQNDTQKMNLQDKNMYAYNIQINDLEVFACKYNQILTNDFSRVTKRYLVHPITAFFKSKYELKVGPSPSFQEFFYIENEGLIQKTKIKVSVKHLQLLYDSLMQQQEMYSLYYQNNNQNQQINNIDENINNENYQAKQQFSVNIQDLEIFYINDIDNIPLLHLKLFETDFLFSYDNVKFQSDFYANIPLQFAYYNPSANYWEPIIEKSQLQIDYCSNPDLDIKKVIHIELSEQFQQFNINISDKLITLLNQIQQTYNQLTQNSLKNEELCKNNHYLTPIQQLQNIEIDIQQQQESPFEKIEYISPFSILNNTGYDIFIQNEAFSIQMIIKNEENLSYEINQDIQQQQQQYNTVNIKILKDNLPILTNVKLFHQKPILLNINKQHFLILENKVEQNRKILHLRSLISLKNSTNNSIEIEISQKTVNNILQKILQKLIQPSEIFYIPFNLLDCQFSFKFQGSLPSTQISIRKLLQAAHNKSYEIKHGEYYTYLNIQKTIIQNPNYQYEESQIIFEPLIKIKNCLPLKVEYDILIENNRQLLQKKQLFEGEINYQEQIQNHNSNLASQIHLKIRIPGFQGTDSILLTLDQNLNDNSKKQEDDNYILFLQPLICDFYGNQFEINIKSIYNPYGCRKYYIYGLCVIVNQIPFDIFYFYLENSQQQIKYSPGQKVKNIPQTQYVTETGKINLFASRNSLLLSTNENGLNLSKNINVGGIGNDCVDVYLNQNSFLEVHVDVNVIQVDKVNNLFTKIITLTPKYILFNNTGHRLKLRQENVNEEFTIINPGERTPLIWSDKINPKIIILYYLIIKMALLDGPELLIIHKGIHLFLFQEMKTIETLKSLLKQNLFNKIMHISLLFFQNLLKIKIMLLIL</sequence>
<dbReference type="PANTHER" id="PTHR16166:SF93">
    <property type="entry name" value="INTERMEMBRANE LIPID TRANSFER PROTEIN VPS13"/>
    <property type="match status" value="1"/>
</dbReference>
<dbReference type="RefSeq" id="XP_004024256.1">
    <property type="nucleotide sequence ID" value="XM_004024207.1"/>
</dbReference>
<dbReference type="GO" id="GO:0045302">
    <property type="term" value="F:choloylglycine hydrolase activity"/>
    <property type="evidence" value="ECO:0007669"/>
    <property type="project" value="UniProtKB-EC"/>
</dbReference>
<protein>
    <submittedName>
        <fullName evidence="4">PH domain protein</fullName>
        <ecNumber evidence="4">2.1.1.72</ecNumber>
        <ecNumber evidence="4">3.5.1.24</ecNumber>
    </submittedName>
</protein>
<dbReference type="eggNOG" id="ENOG502SUP0">
    <property type="taxonomic scope" value="Eukaryota"/>
</dbReference>
<keyword evidence="4" id="KW-0489">Methyltransferase</keyword>
<evidence type="ECO:0000256" key="2">
    <source>
        <dbReference type="SAM" id="Phobius"/>
    </source>
</evidence>
<keyword evidence="2" id="KW-0472">Membrane</keyword>
<accession>G0R579</accession>
<feature type="non-terminal residue" evidence="4">
    <location>
        <position position="1218"/>
    </location>
</feature>
<evidence type="ECO:0000256" key="1">
    <source>
        <dbReference type="ARBA" id="ARBA00006545"/>
    </source>
</evidence>
<organism evidence="4 5">
    <name type="scientific">Ichthyophthirius multifiliis</name>
    <name type="common">White spot disease agent</name>
    <name type="synonym">Ich</name>
    <dbReference type="NCBI Taxonomy" id="5932"/>
    <lineage>
        <taxon>Eukaryota</taxon>
        <taxon>Sar</taxon>
        <taxon>Alveolata</taxon>
        <taxon>Ciliophora</taxon>
        <taxon>Intramacronucleata</taxon>
        <taxon>Oligohymenophorea</taxon>
        <taxon>Hymenostomatida</taxon>
        <taxon>Ophryoglenina</taxon>
        <taxon>Ichthyophthirius</taxon>
    </lineage>
</organism>
<dbReference type="EMBL" id="GL984362">
    <property type="protein sequence ID" value="EGR27372.1"/>
    <property type="molecule type" value="Genomic_DNA"/>
</dbReference>
<dbReference type="GO" id="GO:0009007">
    <property type="term" value="F:site-specific DNA-methyltransferase (adenine-specific) activity"/>
    <property type="evidence" value="ECO:0007669"/>
    <property type="project" value="UniProtKB-EC"/>
</dbReference>
<dbReference type="GO" id="GO:0045053">
    <property type="term" value="P:protein retention in Golgi apparatus"/>
    <property type="evidence" value="ECO:0007669"/>
    <property type="project" value="TreeGrafter"/>
</dbReference>
<comment type="similarity">
    <text evidence="1">Belongs to the VPS13 family.</text>
</comment>
<dbReference type="InParanoid" id="G0R579"/>
<feature type="domain" description="Vacuolar protein sorting-associated protein 13 VPS13 adaptor binding" evidence="3">
    <location>
        <begin position="687"/>
        <end position="1149"/>
    </location>
</feature>
<proteinExistence type="inferred from homology"/>
<keyword evidence="4" id="KW-0808">Transferase</keyword>